<dbReference type="Proteomes" id="UP000325081">
    <property type="component" value="Unassembled WGS sequence"/>
</dbReference>
<proteinExistence type="predicted"/>
<feature type="compositionally biased region" description="Low complexity" evidence="1">
    <location>
        <begin position="77"/>
        <end position="86"/>
    </location>
</feature>
<dbReference type="AlphaFoldDB" id="A0A5A7QAV6"/>
<feature type="region of interest" description="Disordered" evidence="1">
    <location>
        <begin position="1"/>
        <end position="24"/>
    </location>
</feature>
<protein>
    <submittedName>
        <fullName evidence="2">Glucoside xylosyltransferase 2</fullName>
    </submittedName>
</protein>
<comment type="caution">
    <text evidence="2">The sequence shown here is derived from an EMBL/GenBank/DDBJ whole genome shotgun (WGS) entry which is preliminary data.</text>
</comment>
<dbReference type="GO" id="GO:0016740">
    <property type="term" value="F:transferase activity"/>
    <property type="evidence" value="ECO:0007669"/>
    <property type="project" value="UniProtKB-KW"/>
</dbReference>
<feature type="region of interest" description="Disordered" evidence="1">
    <location>
        <begin position="41"/>
        <end position="87"/>
    </location>
</feature>
<evidence type="ECO:0000313" key="2">
    <source>
        <dbReference type="EMBL" id="GER42066.1"/>
    </source>
</evidence>
<evidence type="ECO:0000313" key="3">
    <source>
        <dbReference type="Proteomes" id="UP000325081"/>
    </source>
</evidence>
<reference evidence="3" key="1">
    <citation type="journal article" date="2019" name="Curr. Biol.">
        <title>Genome Sequence of Striga asiatica Provides Insight into the Evolution of Plant Parasitism.</title>
        <authorList>
            <person name="Yoshida S."/>
            <person name="Kim S."/>
            <person name="Wafula E.K."/>
            <person name="Tanskanen J."/>
            <person name="Kim Y.M."/>
            <person name="Honaas L."/>
            <person name="Yang Z."/>
            <person name="Spallek T."/>
            <person name="Conn C.E."/>
            <person name="Ichihashi Y."/>
            <person name="Cheong K."/>
            <person name="Cui S."/>
            <person name="Der J.P."/>
            <person name="Gundlach H."/>
            <person name="Jiao Y."/>
            <person name="Hori C."/>
            <person name="Ishida J.K."/>
            <person name="Kasahara H."/>
            <person name="Kiba T."/>
            <person name="Kim M.S."/>
            <person name="Koo N."/>
            <person name="Laohavisit A."/>
            <person name="Lee Y.H."/>
            <person name="Lumba S."/>
            <person name="McCourt P."/>
            <person name="Mortimer J.C."/>
            <person name="Mutuku J.M."/>
            <person name="Nomura T."/>
            <person name="Sasaki-Sekimoto Y."/>
            <person name="Seto Y."/>
            <person name="Wang Y."/>
            <person name="Wakatake T."/>
            <person name="Sakakibara H."/>
            <person name="Demura T."/>
            <person name="Yamaguchi S."/>
            <person name="Yoneyama K."/>
            <person name="Manabe R.I."/>
            <person name="Nelson D.C."/>
            <person name="Schulman A.H."/>
            <person name="Timko M.P."/>
            <person name="dePamphilis C.W."/>
            <person name="Choi D."/>
            <person name="Shirasu K."/>
        </authorList>
    </citation>
    <scope>NUCLEOTIDE SEQUENCE [LARGE SCALE GENOMIC DNA]</scope>
    <source>
        <strain evidence="3">cv. UVA1</strain>
    </source>
</reference>
<keyword evidence="2" id="KW-0808">Transferase</keyword>
<keyword evidence="3" id="KW-1185">Reference proteome</keyword>
<evidence type="ECO:0000256" key="1">
    <source>
        <dbReference type="SAM" id="MobiDB-lite"/>
    </source>
</evidence>
<dbReference type="EMBL" id="BKCP01006283">
    <property type="protein sequence ID" value="GER42066.1"/>
    <property type="molecule type" value="Genomic_DNA"/>
</dbReference>
<name>A0A5A7QAV6_STRAF</name>
<feature type="compositionally biased region" description="Pro residues" evidence="1">
    <location>
        <begin position="144"/>
        <end position="153"/>
    </location>
</feature>
<organism evidence="2 3">
    <name type="scientific">Striga asiatica</name>
    <name type="common">Asiatic witchweed</name>
    <name type="synonym">Buchnera asiatica</name>
    <dbReference type="NCBI Taxonomy" id="4170"/>
    <lineage>
        <taxon>Eukaryota</taxon>
        <taxon>Viridiplantae</taxon>
        <taxon>Streptophyta</taxon>
        <taxon>Embryophyta</taxon>
        <taxon>Tracheophyta</taxon>
        <taxon>Spermatophyta</taxon>
        <taxon>Magnoliopsida</taxon>
        <taxon>eudicotyledons</taxon>
        <taxon>Gunneridae</taxon>
        <taxon>Pentapetalae</taxon>
        <taxon>asterids</taxon>
        <taxon>lamiids</taxon>
        <taxon>Lamiales</taxon>
        <taxon>Orobanchaceae</taxon>
        <taxon>Buchnereae</taxon>
        <taxon>Striga</taxon>
    </lineage>
</organism>
<accession>A0A5A7QAV6</accession>
<gene>
    <name evidence="2" type="ORF">STAS_18828</name>
</gene>
<sequence>MEHSSGMRCARRGSPGVGATRGALPGCEDRKARVMVKEGDGLQGGKRKNLNLSRSSIIKPRRPFPPGEKLPIAVNDRSSSTTRSTSPGCCLSQAIAAAFFIRNITLRRVVSRHRKPPRFDQAPPESSRCPSAPPRSFFGVPSEPEQPPSPCSR</sequence>
<feature type="region of interest" description="Disordered" evidence="1">
    <location>
        <begin position="112"/>
        <end position="153"/>
    </location>
</feature>